<evidence type="ECO:0000313" key="2">
    <source>
        <dbReference type="Proteomes" id="UP001501729"/>
    </source>
</evidence>
<dbReference type="GeneID" id="68611466"/>
<keyword evidence="2" id="KW-1185">Reference proteome</keyword>
<dbReference type="AlphaFoldDB" id="A0AAV3UCT9"/>
<gene>
    <name evidence="1" type="ORF">GCM10025751_09120</name>
</gene>
<protein>
    <submittedName>
        <fullName evidence="1">Uncharacterized protein</fullName>
    </submittedName>
</protein>
<sequence>MGSNPIPTVFTRLFGERTLRGAFARQSGEYTVRSFLSISDNLQVENCDVMPEPLRTLGHKTPPHSPYTDWFLRPVQYPDMLAVAHSRPVHVGFRRTTGEG</sequence>
<evidence type="ECO:0000313" key="1">
    <source>
        <dbReference type="EMBL" id="GAA5043815.1"/>
    </source>
</evidence>
<reference evidence="1 2" key="1">
    <citation type="journal article" date="2019" name="Int. J. Syst. Evol. Microbiol.">
        <title>The Global Catalogue of Microorganisms (GCM) 10K type strain sequencing project: providing services to taxonomists for standard genome sequencing and annotation.</title>
        <authorList>
            <consortium name="The Broad Institute Genomics Platform"/>
            <consortium name="The Broad Institute Genome Sequencing Center for Infectious Disease"/>
            <person name="Wu L."/>
            <person name="Ma J."/>
        </authorList>
    </citation>
    <scope>NUCLEOTIDE SEQUENCE [LARGE SCALE GENOMIC DNA]</scope>
    <source>
        <strain evidence="1 2">JCM 17504</strain>
    </source>
</reference>
<dbReference type="RefSeq" id="WP_227775697.1">
    <property type="nucleotide sequence ID" value="NZ_BAABKX010000001.1"/>
</dbReference>
<comment type="caution">
    <text evidence="1">The sequence shown here is derived from an EMBL/GenBank/DDBJ whole genome shotgun (WGS) entry which is preliminary data.</text>
</comment>
<accession>A0AAV3UCT9</accession>
<dbReference type="EMBL" id="BAABKX010000001">
    <property type="protein sequence ID" value="GAA5043815.1"/>
    <property type="molecule type" value="Genomic_DNA"/>
</dbReference>
<name>A0AAV3UCT9_9EURY</name>
<dbReference type="Proteomes" id="UP001501729">
    <property type="component" value="Unassembled WGS sequence"/>
</dbReference>
<organism evidence="1 2">
    <name type="scientific">Haladaptatus pallidirubidus</name>
    <dbReference type="NCBI Taxonomy" id="1008152"/>
    <lineage>
        <taxon>Archaea</taxon>
        <taxon>Methanobacteriati</taxon>
        <taxon>Methanobacteriota</taxon>
        <taxon>Stenosarchaea group</taxon>
        <taxon>Halobacteria</taxon>
        <taxon>Halobacteriales</taxon>
        <taxon>Haladaptataceae</taxon>
        <taxon>Haladaptatus</taxon>
    </lineage>
</organism>
<proteinExistence type="predicted"/>